<proteinExistence type="predicted"/>
<evidence type="ECO:0000256" key="1">
    <source>
        <dbReference type="SAM" id="Phobius"/>
    </source>
</evidence>
<reference evidence="3 4" key="1">
    <citation type="submission" date="2017-08" db="EMBL/GenBank/DDBJ databases">
        <title>Draft genome sequence of filamentous cyanobacterium Calothrix elsteri CCALA 953.</title>
        <authorList>
            <person name="Gagunashvili A.N."/>
            <person name="Elster J."/>
            <person name="Andresson O.S."/>
        </authorList>
    </citation>
    <scope>NUCLEOTIDE SEQUENCE [LARGE SCALE GENOMIC DNA]</scope>
    <source>
        <strain evidence="3 4">CCALA 953</strain>
    </source>
</reference>
<keyword evidence="1" id="KW-0812">Transmembrane</keyword>
<dbReference type="RefSeq" id="WP_095724477.1">
    <property type="nucleotide sequence ID" value="NZ_NTFS01000457.1"/>
</dbReference>
<dbReference type="SUPFAM" id="SSF53474">
    <property type="entry name" value="alpha/beta-Hydrolases"/>
    <property type="match status" value="1"/>
</dbReference>
<gene>
    <name evidence="3" type="ORF">CK510_26320</name>
</gene>
<comment type="caution">
    <text evidence="3">The sequence shown here is derived from an EMBL/GenBank/DDBJ whole genome shotgun (WGS) entry which is preliminary data.</text>
</comment>
<evidence type="ECO:0000313" key="3">
    <source>
        <dbReference type="EMBL" id="PAX51164.1"/>
    </source>
</evidence>
<dbReference type="Pfam" id="PF12146">
    <property type="entry name" value="Hydrolase_4"/>
    <property type="match status" value="1"/>
</dbReference>
<sequence>MERISENLIHFLPQFLFGVAFLVVIAYAIGCFLLYCQQHKSIFFPSPVIEKTPLMYDVPFEDVWLPIKVAGKKIEQKIEQIHGWWMDNPNANGKVLLYLHGNTLNIAANLYAATGYYKAGFSVLLIDYRGFGKSQGSFPNEARVYEDAETAWNYLVEKRKIPSSQIYIYGHSLGGAIAIDLAVKCPEAAGLIVESTFTSVSEVITARKLFPLFPVDLLLTQRFDSIQKVPKLKIPILIIHGTEDNTIPVFMGKKLYADAPQPKEIILVSGANHNNVGEIAPSQYAKAVQSFLQVVRKKIQAPTY</sequence>
<dbReference type="Proteomes" id="UP000218238">
    <property type="component" value="Unassembled WGS sequence"/>
</dbReference>
<dbReference type="PANTHER" id="PTHR12277">
    <property type="entry name" value="ALPHA/BETA HYDROLASE DOMAIN-CONTAINING PROTEIN"/>
    <property type="match status" value="1"/>
</dbReference>
<dbReference type="OrthoDB" id="9776685at2"/>
<keyword evidence="1" id="KW-1133">Transmembrane helix</keyword>
<accession>A0A2A2TBL7</accession>
<dbReference type="Gene3D" id="3.40.50.1820">
    <property type="entry name" value="alpha/beta hydrolase"/>
    <property type="match status" value="1"/>
</dbReference>
<feature type="domain" description="Serine aminopeptidase S33" evidence="2">
    <location>
        <begin position="95"/>
        <end position="203"/>
    </location>
</feature>
<dbReference type="InterPro" id="IPR029058">
    <property type="entry name" value="AB_hydrolase_fold"/>
</dbReference>
<organism evidence="3 4">
    <name type="scientific">Brunnivagina elsteri CCALA 953</name>
    <dbReference type="NCBI Taxonomy" id="987040"/>
    <lineage>
        <taxon>Bacteria</taxon>
        <taxon>Bacillati</taxon>
        <taxon>Cyanobacteriota</taxon>
        <taxon>Cyanophyceae</taxon>
        <taxon>Nostocales</taxon>
        <taxon>Calotrichaceae</taxon>
        <taxon>Brunnivagina</taxon>
    </lineage>
</organism>
<keyword evidence="1" id="KW-0472">Membrane</keyword>
<feature type="transmembrane region" description="Helical" evidence="1">
    <location>
        <begin position="12"/>
        <end position="35"/>
    </location>
</feature>
<dbReference type="PANTHER" id="PTHR12277:SF81">
    <property type="entry name" value="PROTEIN ABHD13"/>
    <property type="match status" value="1"/>
</dbReference>
<protein>
    <submittedName>
        <fullName evidence="3">Phospholipase</fullName>
    </submittedName>
</protein>
<dbReference type="AlphaFoldDB" id="A0A2A2TBL7"/>
<evidence type="ECO:0000313" key="4">
    <source>
        <dbReference type="Proteomes" id="UP000218238"/>
    </source>
</evidence>
<name>A0A2A2TBL7_9CYAN</name>
<keyword evidence="4" id="KW-1185">Reference proteome</keyword>
<dbReference type="PRINTS" id="PR00111">
    <property type="entry name" value="ABHYDROLASE"/>
</dbReference>
<evidence type="ECO:0000259" key="2">
    <source>
        <dbReference type="Pfam" id="PF12146"/>
    </source>
</evidence>
<dbReference type="EMBL" id="NTFS01000457">
    <property type="protein sequence ID" value="PAX51164.1"/>
    <property type="molecule type" value="Genomic_DNA"/>
</dbReference>
<dbReference type="InterPro" id="IPR022742">
    <property type="entry name" value="Hydrolase_4"/>
</dbReference>
<dbReference type="InterPro" id="IPR000073">
    <property type="entry name" value="AB_hydrolase_1"/>
</dbReference>